<comment type="caution">
    <text evidence="2">The sequence shown here is derived from an EMBL/GenBank/DDBJ whole genome shotgun (WGS) entry which is preliminary data.</text>
</comment>
<gene>
    <name evidence="2" type="ORF">IW252_002594</name>
</gene>
<reference evidence="2" key="1">
    <citation type="submission" date="2020-11" db="EMBL/GenBank/DDBJ databases">
        <title>Sequencing the genomes of 1000 actinobacteria strains.</title>
        <authorList>
            <person name="Klenk H.-P."/>
        </authorList>
    </citation>
    <scope>NUCLEOTIDE SEQUENCE</scope>
    <source>
        <strain evidence="2">DSM 26152</strain>
    </source>
</reference>
<dbReference type="AlphaFoldDB" id="A0A931DCD2"/>
<dbReference type="Proteomes" id="UP000625033">
    <property type="component" value="Unassembled WGS sequence"/>
</dbReference>
<evidence type="ECO:0000256" key="1">
    <source>
        <dbReference type="SAM" id="MobiDB-lite"/>
    </source>
</evidence>
<feature type="region of interest" description="Disordered" evidence="1">
    <location>
        <begin position="1"/>
        <end position="49"/>
    </location>
</feature>
<organism evidence="2 3">
    <name type="scientific">Zhihengliuella flava</name>
    <dbReference type="NCBI Taxonomy" id="1285193"/>
    <lineage>
        <taxon>Bacteria</taxon>
        <taxon>Bacillati</taxon>
        <taxon>Actinomycetota</taxon>
        <taxon>Actinomycetes</taxon>
        <taxon>Micrococcales</taxon>
        <taxon>Micrococcaceae</taxon>
        <taxon>Zhihengliuella</taxon>
    </lineage>
</organism>
<evidence type="ECO:0000313" key="3">
    <source>
        <dbReference type="Proteomes" id="UP000625033"/>
    </source>
</evidence>
<proteinExistence type="predicted"/>
<evidence type="ECO:0000313" key="2">
    <source>
        <dbReference type="EMBL" id="MBG6085827.1"/>
    </source>
</evidence>
<dbReference type="NCBIfam" id="NF041373">
    <property type="entry name" value="HGG_STG"/>
    <property type="match status" value="1"/>
</dbReference>
<keyword evidence="3" id="KW-1185">Reference proteome</keyword>
<dbReference type="RefSeq" id="WP_196836969.1">
    <property type="nucleotide sequence ID" value="NZ_JADOTZ010000001.1"/>
</dbReference>
<name>A0A931DCD2_9MICC</name>
<dbReference type="InterPro" id="IPR047675">
    <property type="entry name" value="Putative_zinc-bd"/>
</dbReference>
<sequence length="214" mass="23917">MADPKYAPGQTRDGKAICGARKRNDDPCGAPPIKGGTRCGKHGGRSPQVMRKAEKNLAEQDLAKQVRTLGIQDKYPDVDPGQALLREIQITHAHVEWLRGKVEELTPRELVWGETQHKAGIGKEGPIDEMTSEAKPSVWYELYERERERLVKFSAIALKAGIEERRVRLAEQQGELVAGVLKRILDGLNLTPEQWELTQTIVPTELRALEGNMP</sequence>
<accession>A0A931DCD2</accession>
<protein>
    <submittedName>
        <fullName evidence="2">Uncharacterized protein</fullName>
    </submittedName>
</protein>
<dbReference type="EMBL" id="JADOTZ010000001">
    <property type="protein sequence ID" value="MBG6085827.1"/>
    <property type="molecule type" value="Genomic_DNA"/>
</dbReference>